<comment type="caution">
    <text evidence="2">The sequence shown here is derived from an EMBL/GenBank/DDBJ whole genome shotgun (WGS) entry which is preliminary data.</text>
</comment>
<keyword evidence="1" id="KW-1133">Transmembrane helix</keyword>
<evidence type="ECO:0000256" key="1">
    <source>
        <dbReference type="SAM" id="Phobius"/>
    </source>
</evidence>
<feature type="transmembrane region" description="Helical" evidence="1">
    <location>
        <begin position="34"/>
        <end position="51"/>
    </location>
</feature>
<reference evidence="2 3" key="1">
    <citation type="journal article" date="2014" name="Genome Announc.">
        <title>Draft Genome Sequences of Marine Flavobacterium Algibacter lectus Strains SS8 and NR4.</title>
        <authorList>
            <person name="Takatani N."/>
            <person name="Nakanishi M."/>
            <person name="Meirelles P."/>
            <person name="Mino S."/>
            <person name="Suda W."/>
            <person name="Oshima K."/>
            <person name="Hattori M."/>
            <person name="Ohkuma M."/>
            <person name="Hosokawa M."/>
            <person name="Miyashita K."/>
            <person name="Thompson F.L."/>
            <person name="Niwa A."/>
            <person name="Sawabe T."/>
            <person name="Sawabe T."/>
        </authorList>
    </citation>
    <scope>NUCLEOTIDE SEQUENCE [LARGE SCALE GENOMIC DNA]</scope>
    <source>
        <strain evidence="3">JCM19274</strain>
    </source>
</reference>
<proteinExistence type="predicted"/>
<sequence>MSKTKRIGQKIKRNARISKYIIYKETLVDYREKFWSFIGAFTGIGLIALFNRNTY</sequence>
<dbReference type="AlphaFoldDB" id="A0A090WYF0"/>
<protein>
    <submittedName>
        <fullName evidence="2">Membrane protein</fullName>
    </submittedName>
</protein>
<dbReference type="EMBL" id="BBNU01000022">
    <property type="protein sequence ID" value="GAL82140.1"/>
    <property type="molecule type" value="Genomic_DNA"/>
</dbReference>
<organism evidence="2 3">
    <name type="scientific">Algibacter lectus</name>
    <dbReference type="NCBI Taxonomy" id="221126"/>
    <lineage>
        <taxon>Bacteria</taxon>
        <taxon>Pseudomonadati</taxon>
        <taxon>Bacteroidota</taxon>
        <taxon>Flavobacteriia</taxon>
        <taxon>Flavobacteriales</taxon>
        <taxon>Flavobacteriaceae</taxon>
        <taxon>Algibacter</taxon>
    </lineage>
</organism>
<evidence type="ECO:0000313" key="2">
    <source>
        <dbReference type="EMBL" id="GAL82140.1"/>
    </source>
</evidence>
<evidence type="ECO:0000313" key="3">
    <source>
        <dbReference type="Proteomes" id="UP000029643"/>
    </source>
</evidence>
<keyword evidence="1" id="KW-0812">Transmembrane</keyword>
<dbReference type="Proteomes" id="UP000029643">
    <property type="component" value="Unassembled WGS sequence"/>
</dbReference>
<accession>A0A090WYF0</accession>
<name>A0A090WYF0_9FLAO</name>
<gene>
    <name evidence="2" type="ORF">JCM19274_38</name>
</gene>
<keyword evidence="1" id="KW-0472">Membrane</keyword>